<protein>
    <recommendedName>
        <fullName evidence="1">Glycosyltransferase 2-like domain-containing protein</fullName>
    </recommendedName>
</protein>
<dbReference type="SUPFAM" id="SSF53448">
    <property type="entry name" value="Nucleotide-diphospho-sugar transferases"/>
    <property type="match status" value="1"/>
</dbReference>
<comment type="caution">
    <text evidence="2">The sequence shown here is derived from an EMBL/GenBank/DDBJ whole genome shotgun (WGS) entry which is preliminary data.</text>
</comment>
<sequence length="843" mass="93668">MGEPAGLLDDYLRVARYHVQRAMPATAVRLRSLEMRRLIAYTALRGSGATYEQLIIAARNKDVRWFKGIAGGVRPSVVAGLAQTLALQDMLPGDRTDALAIYELMRASLGANGVPGSHQGLHAELTFSWRGAEAARELLTAYRSISPAVRGDLEIDVVNPFLEGGAKPVAPWLAVFQRLMPKPYPALETAEGPQPVLGLPAFDRLTVAAEAAPVEEPQRVSVVVTAYHPGEGLITAVRSILAQSWRNVEIIIVDDASPPEFDEVLRRAMTLGPRIHLVKQLRNQGTYAARNAGLDAAEGEFVAFQDSDDWSHPRRLELQVRPMLENTRIVATTSDGLGVTDELVLTRPAVRRGRFNPSSLVFRRSQVMDRIGYFDQVRKAADSEYIGRMRAVYGERAVQHLDTEPLALIRLSYGSLSRSEIRAYWMHPARVAYSSAYQQWHGRIASQGAKPYLPREGGERQFAAPDHLRYARGEAPARPEYDVVLAGDWRFLQGPQLSAIEEIQTLVDRGLRVAVLHIESLRPMARRRYPLNSQIQAMVNDARITQVLPAEAVETALLIVRHAAVLQFAEGDDYLLRPRQMLVVADQAPVRLDNLDNRYDVADCTRVAARLFGVQPVWCPQDPEIRAVLRAYKPAVELTPYDLPTVIGTERWAAVRTGAGPGLPVIGTDLCDQGVWPRDTREALYVYDELGAADVRVRLPDWPRTDMVLNGPRSHLVYEATDLDLRTFLHQLDFYLHFPHPAAIETFSRPALEAAGQGCVVLTQERHAAVFGDAAIYCAPNEVDGLIRRYSADRVLFAEQSRRARAVITKAYHPQLFVDRIAGLVHAPRTSAPAQRTPEPSHA</sequence>
<dbReference type="InterPro" id="IPR029044">
    <property type="entry name" value="Nucleotide-diphossugar_trans"/>
</dbReference>
<evidence type="ECO:0000313" key="3">
    <source>
        <dbReference type="Proteomes" id="UP000603200"/>
    </source>
</evidence>
<proteinExistence type="predicted"/>
<name>A0ABQ3ZSD5_9ACTN</name>
<evidence type="ECO:0000259" key="1">
    <source>
        <dbReference type="Pfam" id="PF00535"/>
    </source>
</evidence>
<evidence type="ECO:0000313" key="2">
    <source>
        <dbReference type="EMBL" id="GIE21485.1"/>
    </source>
</evidence>
<dbReference type="Pfam" id="PF00535">
    <property type="entry name" value="Glycos_transf_2"/>
    <property type="match status" value="1"/>
</dbReference>
<dbReference type="RefSeq" id="WP_203838594.1">
    <property type="nucleotide sequence ID" value="NZ_BAAATV010000002.1"/>
</dbReference>
<dbReference type="SUPFAM" id="SSF53756">
    <property type="entry name" value="UDP-Glycosyltransferase/glycogen phosphorylase"/>
    <property type="match status" value="1"/>
</dbReference>
<dbReference type="PANTHER" id="PTHR22916">
    <property type="entry name" value="GLYCOSYLTRANSFERASE"/>
    <property type="match status" value="1"/>
</dbReference>
<dbReference type="PANTHER" id="PTHR22916:SF3">
    <property type="entry name" value="UDP-GLCNAC:BETAGAL BETA-1,3-N-ACETYLGLUCOSAMINYLTRANSFERASE-LIKE PROTEIN 1"/>
    <property type="match status" value="1"/>
</dbReference>
<feature type="domain" description="Glycosyltransferase 2-like" evidence="1">
    <location>
        <begin position="221"/>
        <end position="382"/>
    </location>
</feature>
<keyword evidence="3" id="KW-1185">Reference proteome</keyword>
<dbReference type="Gene3D" id="3.90.550.10">
    <property type="entry name" value="Spore Coat Polysaccharide Biosynthesis Protein SpsA, Chain A"/>
    <property type="match status" value="1"/>
</dbReference>
<organism evidence="2 3">
    <name type="scientific">Winogradskya humida</name>
    <dbReference type="NCBI Taxonomy" id="113566"/>
    <lineage>
        <taxon>Bacteria</taxon>
        <taxon>Bacillati</taxon>
        <taxon>Actinomycetota</taxon>
        <taxon>Actinomycetes</taxon>
        <taxon>Micromonosporales</taxon>
        <taxon>Micromonosporaceae</taxon>
        <taxon>Winogradskya</taxon>
    </lineage>
</organism>
<accession>A0ABQ3ZSD5</accession>
<reference evidence="2 3" key="1">
    <citation type="submission" date="2021-01" db="EMBL/GenBank/DDBJ databases">
        <title>Whole genome shotgun sequence of Actinoplanes humidus NBRC 14915.</title>
        <authorList>
            <person name="Komaki H."/>
            <person name="Tamura T."/>
        </authorList>
    </citation>
    <scope>NUCLEOTIDE SEQUENCE [LARGE SCALE GENOMIC DNA]</scope>
    <source>
        <strain evidence="2 3">NBRC 14915</strain>
    </source>
</reference>
<dbReference type="Proteomes" id="UP000603200">
    <property type="component" value="Unassembled WGS sequence"/>
</dbReference>
<dbReference type="CDD" id="cd00761">
    <property type="entry name" value="Glyco_tranf_GTA_type"/>
    <property type="match status" value="1"/>
</dbReference>
<dbReference type="InterPro" id="IPR001173">
    <property type="entry name" value="Glyco_trans_2-like"/>
</dbReference>
<gene>
    <name evidence="2" type="ORF">Ahu01nite_045870</name>
</gene>
<dbReference type="EMBL" id="BOMN01000057">
    <property type="protein sequence ID" value="GIE21485.1"/>
    <property type="molecule type" value="Genomic_DNA"/>
</dbReference>